<comment type="subcellular location">
    <subcellularLocation>
        <location evidence="1">Membrane</location>
        <topology evidence="1">Multi-pass membrane protein</topology>
    </subcellularLocation>
</comment>
<evidence type="ECO:0000256" key="2">
    <source>
        <dbReference type="ARBA" id="ARBA00022692"/>
    </source>
</evidence>
<dbReference type="Proteomes" id="UP001370348">
    <property type="component" value="Chromosome"/>
</dbReference>
<feature type="transmembrane region" description="Helical" evidence="5">
    <location>
        <begin position="202"/>
        <end position="221"/>
    </location>
</feature>
<dbReference type="InterPro" id="IPR011547">
    <property type="entry name" value="SLC26A/SulP_dom"/>
</dbReference>
<dbReference type="RefSeq" id="WP_394825632.1">
    <property type="nucleotide sequence ID" value="NZ_CP089984.1"/>
</dbReference>
<sequence length="524" mass="55606">MKRTDKAGLSAYSNDLLASVVVFLVALPLCMGVAIASGAPPAVGLITGIVGGLIVGILQGAPLQVSGPAAGLTVIVYELIQRHGLPALAITVLAAGMIQAVAAMLRGGRWFRAVPPTVIHGMLAGIGLLIFASQMHVMVDDKPKGSGLQNLMTVPLAIWKGIIPNEDTPHQEAAAIGLITIITVLLWTKFAGRLRIVPGPLVGVLVATVVSNLFHFPIAYVSVPSNLVASMTFPTMSTLHLLAEPATWGAAFGLAVVASAETLLCAGAVDRMHTGPRTNYNRELFAQGVGNMICGVLGGLPMTGVIVRSSANVQAGARTRVSAFFHGAWILLVVVALPQVLRLVPVSSLAGILVYTGLKLVNVKMFKELYQYGKSEAAIYAVTLVAIVTTDLLKGVLIGFTLAIAKLLYRMSRLEIRIEDHALERRTVVHLRGAATFFRLADIAESLDTIPTDRELHIQFNELAHLDHATLEFLATWEKQHSSKGGSVVIDWDALERHYHAQRVPSKSPIVSLGGLGATSTRSG</sequence>
<feature type="transmembrane region" description="Helical" evidence="5">
    <location>
        <begin position="43"/>
        <end position="65"/>
    </location>
</feature>
<name>A0ABZ2M3L3_9BACT</name>
<evidence type="ECO:0000256" key="1">
    <source>
        <dbReference type="ARBA" id="ARBA00004141"/>
    </source>
</evidence>
<keyword evidence="2 5" id="KW-0812">Transmembrane</keyword>
<gene>
    <name evidence="7" type="ORF">LZC94_01740</name>
</gene>
<feature type="transmembrane region" description="Helical" evidence="5">
    <location>
        <begin position="173"/>
        <end position="190"/>
    </location>
</feature>
<feature type="transmembrane region" description="Helical" evidence="5">
    <location>
        <begin position="328"/>
        <end position="358"/>
    </location>
</feature>
<dbReference type="Pfam" id="PF00916">
    <property type="entry name" value="Sulfate_transp"/>
    <property type="match status" value="1"/>
</dbReference>
<evidence type="ECO:0000256" key="4">
    <source>
        <dbReference type="ARBA" id="ARBA00023136"/>
    </source>
</evidence>
<dbReference type="InterPro" id="IPR001902">
    <property type="entry name" value="SLC26A/SulP_fam"/>
</dbReference>
<feature type="transmembrane region" description="Helical" evidence="5">
    <location>
        <begin position="16"/>
        <end position="36"/>
    </location>
</feature>
<evidence type="ECO:0000313" key="7">
    <source>
        <dbReference type="EMBL" id="WXB16002.1"/>
    </source>
</evidence>
<protein>
    <submittedName>
        <fullName evidence="7">SulP family inorganic anion transporter</fullName>
    </submittedName>
</protein>
<feature type="domain" description="SLC26A/SulP transporter" evidence="6">
    <location>
        <begin position="14"/>
        <end position="383"/>
    </location>
</feature>
<feature type="transmembrane region" description="Helical" evidence="5">
    <location>
        <begin position="117"/>
        <end position="139"/>
    </location>
</feature>
<feature type="transmembrane region" description="Helical" evidence="5">
    <location>
        <begin position="378"/>
        <end position="409"/>
    </location>
</feature>
<feature type="transmembrane region" description="Helical" evidence="5">
    <location>
        <begin position="85"/>
        <end position="105"/>
    </location>
</feature>
<keyword evidence="3 5" id="KW-1133">Transmembrane helix</keyword>
<feature type="transmembrane region" description="Helical" evidence="5">
    <location>
        <begin position="289"/>
        <end position="307"/>
    </location>
</feature>
<keyword evidence="4 5" id="KW-0472">Membrane</keyword>
<accession>A0ABZ2M3L3</accession>
<organism evidence="7 8">
    <name type="scientific">Pendulispora albinea</name>
    <dbReference type="NCBI Taxonomy" id="2741071"/>
    <lineage>
        <taxon>Bacteria</taxon>
        <taxon>Pseudomonadati</taxon>
        <taxon>Myxococcota</taxon>
        <taxon>Myxococcia</taxon>
        <taxon>Myxococcales</taxon>
        <taxon>Sorangiineae</taxon>
        <taxon>Pendulisporaceae</taxon>
        <taxon>Pendulispora</taxon>
    </lineage>
</organism>
<feature type="transmembrane region" description="Helical" evidence="5">
    <location>
        <begin position="250"/>
        <end position="269"/>
    </location>
</feature>
<keyword evidence="8" id="KW-1185">Reference proteome</keyword>
<evidence type="ECO:0000313" key="8">
    <source>
        <dbReference type="Proteomes" id="UP001370348"/>
    </source>
</evidence>
<evidence type="ECO:0000259" key="6">
    <source>
        <dbReference type="Pfam" id="PF00916"/>
    </source>
</evidence>
<dbReference type="EMBL" id="CP089984">
    <property type="protein sequence ID" value="WXB16002.1"/>
    <property type="molecule type" value="Genomic_DNA"/>
</dbReference>
<evidence type="ECO:0000256" key="5">
    <source>
        <dbReference type="SAM" id="Phobius"/>
    </source>
</evidence>
<proteinExistence type="predicted"/>
<reference evidence="7 8" key="1">
    <citation type="submission" date="2021-12" db="EMBL/GenBank/DDBJ databases">
        <title>Discovery of the Pendulisporaceae a myxobacterial family with distinct sporulation behavior and unique specialized metabolism.</title>
        <authorList>
            <person name="Garcia R."/>
            <person name="Popoff A."/>
            <person name="Bader C.D."/>
            <person name="Loehr J."/>
            <person name="Walesch S."/>
            <person name="Walt C."/>
            <person name="Boldt J."/>
            <person name="Bunk B."/>
            <person name="Haeckl F.J.F.P.J."/>
            <person name="Gunesch A.P."/>
            <person name="Birkelbach J."/>
            <person name="Nuebel U."/>
            <person name="Pietschmann T."/>
            <person name="Bach T."/>
            <person name="Mueller R."/>
        </authorList>
    </citation>
    <scope>NUCLEOTIDE SEQUENCE [LARGE SCALE GENOMIC DNA]</scope>
    <source>
        <strain evidence="7 8">MSr11954</strain>
    </source>
</reference>
<evidence type="ECO:0000256" key="3">
    <source>
        <dbReference type="ARBA" id="ARBA00022989"/>
    </source>
</evidence>
<dbReference type="PANTHER" id="PTHR11814">
    <property type="entry name" value="SULFATE TRANSPORTER"/>
    <property type="match status" value="1"/>
</dbReference>